<dbReference type="GO" id="GO:0009002">
    <property type="term" value="F:serine-type D-Ala-D-Ala carboxypeptidase activity"/>
    <property type="evidence" value="ECO:0007669"/>
    <property type="project" value="UniProtKB-EC"/>
</dbReference>
<dbReference type="Pfam" id="PF00905">
    <property type="entry name" value="Transpeptidase"/>
    <property type="match status" value="1"/>
</dbReference>
<dbReference type="Gene3D" id="3.30.70.2110">
    <property type="match status" value="1"/>
</dbReference>
<comment type="similarity">
    <text evidence="3">Belongs to the transpeptidase family.</text>
</comment>
<dbReference type="Pfam" id="PF03717">
    <property type="entry name" value="PBP_dimer"/>
    <property type="match status" value="1"/>
</dbReference>
<evidence type="ECO:0000256" key="1">
    <source>
        <dbReference type="ARBA" id="ARBA00004370"/>
    </source>
</evidence>
<dbReference type="Gene3D" id="3.40.710.10">
    <property type="entry name" value="DD-peptidase/beta-lactamase superfamily"/>
    <property type="match status" value="1"/>
</dbReference>
<dbReference type="InterPro" id="IPR001460">
    <property type="entry name" value="PCN-bd_Tpept"/>
</dbReference>
<dbReference type="EMBL" id="BMOS01000001">
    <property type="protein sequence ID" value="GGN49250.1"/>
    <property type="molecule type" value="Genomic_DNA"/>
</dbReference>
<evidence type="ECO:0000259" key="9">
    <source>
        <dbReference type="PROSITE" id="PS51178"/>
    </source>
</evidence>
<dbReference type="Gene3D" id="3.90.1310.10">
    <property type="entry name" value="Penicillin-binding protein 2a (Domain 2)"/>
    <property type="match status" value="1"/>
</dbReference>
<evidence type="ECO:0000256" key="4">
    <source>
        <dbReference type="ARBA" id="ARBA00012448"/>
    </source>
</evidence>
<protein>
    <recommendedName>
        <fullName evidence="4">serine-type D-Ala-D-Ala carboxypeptidase</fullName>
        <ecNumber evidence="4">3.4.16.4</ecNumber>
    </recommendedName>
</protein>
<dbReference type="AlphaFoldDB" id="A0A917XRN4"/>
<feature type="domain" description="PASTA" evidence="9">
    <location>
        <begin position="608"/>
        <end position="668"/>
    </location>
</feature>
<dbReference type="InterPro" id="IPR036138">
    <property type="entry name" value="PBP_dimer_sf"/>
</dbReference>
<evidence type="ECO:0000256" key="7">
    <source>
        <dbReference type="SAM" id="MobiDB-lite"/>
    </source>
</evidence>
<comment type="catalytic activity">
    <reaction evidence="6">
        <text>Preferential cleavage: (Ac)2-L-Lys-D-Ala-|-D-Ala. Also transpeptidation of peptidyl-alanyl moieties that are N-acyl substituents of D-alanine.</text>
        <dbReference type="EC" id="3.4.16.4"/>
    </reaction>
</comment>
<dbReference type="CDD" id="cd06576">
    <property type="entry name" value="PASTA_Pbp2x-like_1"/>
    <property type="match status" value="1"/>
</dbReference>
<gene>
    <name evidence="10" type="ORF">GCM10007971_01670</name>
</gene>
<dbReference type="InterPro" id="IPR050515">
    <property type="entry name" value="Beta-lactam/transpept"/>
</dbReference>
<dbReference type="EC" id="3.4.16.4" evidence="4"/>
<comment type="pathway">
    <text evidence="2">Cell wall biogenesis; peptidoglycan biosynthesis.</text>
</comment>
<dbReference type="GO" id="GO:0008658">
    <property type="term" value="F:penicillin binding"/>
    <property type="evidence" value="ECO:0007669"/>
    <property type="project" value="InterPro"/>
</dbReference>
<comment type="caution">
    <text evidence="10">The sequence shown here is derived from an EMBL/GenBank/DDBJ whole genome shotgun (WGS) entry which is preliminary data.</text>
</comment>
<feature type="compositionally biased region" description="Acidic residues" evidence="7">
    <location>
        <begin position="728"/>
        <end position="755"/>
    </location>
</feature>
<evidence type="ECO:0000256" key="5">
    <source>
        <dbReference type="ARBA" id="ARBA00023136"/>
    </source>
</evidence>
<keyword evidence="8" id="KW-1133">Transmembrane helix</keyword>
<dbReference type="PROSITE" id="PS51178">
    <property type="entry name" value="PASTA"/>
    <property type="match status" value="1"/>
</dbReference>
<proteinExistence type="inferred from homology"/>
<evidence type="ECO:0000256" key="6">
    <source>
        <dbReference type="ARBA" id="ARBA00034000"/>
    </source>
</evidence>
<evidence type="ECO:0000313" key="10">
    <source>
        <dbReference type="EMBL" id="GGN49250.1"/>
    </source>
</evidence>
<dbReference type="InterPro" id="IPR012338">
    <property type="entry name" value="Beta-lactam/transpept-like"/>
</dbReference>
<keyword evidence="8" id="KW-0812">Transmembrane</keyword>
<dbReference type="GO" id="GO:0071555">
    <property type="term" value="P:cell wall organization"/>
    <property type="evidence" value="ECO:0007669"/>
    <property type="project" value="TreeGrafter"/>
</dbReference>
<reference evidence="10" key="2">
    <citation type="submission" date="2020-09" db="EMBL/GenBank/DDBJ databases">
        <authorList>
            <person name="Sun Q."/>
            <person name="Ohkuma M."/>
        </authorList>
    </citation>
    <scope>NUCLEOTIDE SEQUENCE</scope>
    <source>
        <strain evidence="10">JCM 17251</strain>
    </source>
</reference>
<dbReference type="PANTHER" id="PTHR30627">
    <property type="entry name" value="PEPTIDOGLYCAN D,D-TRANSPEPTIDASE"/>
    <property type="match status" value="1"/>
</dbReference>
<dbReference type="InterPro" id="IPR005543">
    <property type="entry name" value="PASTA_dom"/>
</dbReference>
<dbReference type="Proteomes" id="UP000624041">
    <property type="component" value="Unassembled WGS sequence"/>
</dbReference>
<dbReference type="CDD" id="cd06575">
    <property type="entry name" value="PASTA_Pbp2x-like_2"/>
    <property type="match status" value="1"/>
</dbReference>
<evidence type="ECO:0000313" key="11">
    <source>
        <dbReference type="Proteomes" id="UP000624041"/>
    </source>
</evidence>
<accession>A0A917XRN4</accession>
<dbReference type="SUPFAM" id="SSF56601">
    <property type="entry name" value="beta-lactamase/transpeptidase-like"/>
    <property type="match status" value="1"/>
</dbReference>
<dbReference type="Pfam" id="PF03793">
    <property type="entry name" value="PASTA"/>
    <property type="match status" value="2"/>
</dbReference>
<dbReference type="InterPro" id="IPR005311">
    <property type="entry name" value="PBP_dimer"/>
</dbReference>
<dbReference type="Gene3D" id="2.20.70.70">
    <property type="match status" value="1"/>
</dbReference>
<comment type="subcellular location">
    <subcellularLocation>
        <location evidence="1">Membrane</location>
    </subcellularLocation>
</comment>
<keyword evidence="11" id="KW-1185">Reference proteome</keyword>
<evidence type="ECO:0000256" key="3">
    <source>
        <dbReference type="ARBA" id="ARBA00007171"/>
    </source>
</evidence>
<dbReference type="RefSeq" id="WP_188855642.1">
    <property type="nucleotide sequence ID" value="NZ_BMOS01000001.1"/>
</dbReference>
<name>A0A917XRN4_9BACI</name>
<dbReference type="SUPFAM" id="SSF54184">
    <property type="entry name" value="Penicillin-binding protein 2x (pbp-2x), c-terminal domain"/>
    <property type="match status" value="2"/>
</dbReference>
<reference evidence="10" key="1">
    <citation type="journal article" date="2014" name="Int. J. Syst. Evol. Microbiol.">
        <title>Complete genome sequence of Corynebacterium casei LMG S-19264T (=DSM 44701T), isolated from a smear-ripened cheese.</title>
        <authorList>
            <consortium name="US DOE Joint Genome Institute (JGI-PGF)"/>
            <person name="Walter F."/>
            <person name="Albersmeier A."/>
            <person name="Kalinowski J."/>
            <person name="Ruckert C."/>
        </authorList>
    </citation>
    <scope>NUCLEOTIDE SEQUENCE</scope>
    <source>
        <strain evidence="10">JCM 17251</strain>
    </source>
</reference>
<dbReference type="PANTHER" id="PTHR30627:SF26">
    <property type="entry name" value="PENICILLIN-BINDING PROTEIN 2B"/>
    <property type="match status" value="1"/>
</dbReference>
<dbReference type="GO" id="GO:0005886">
    <property type="term" value="C:plasma membrane"/>
    <property type="evidence" value="ECO:0007669"/>
    <property type="project" value="TreeGrafter"/>
</dbReference>
<dbReference type="SMART" id="SM00740">
    <property type="entry name" value="PASTA"/>
    <property type="match status" value="2"/>
</dbReference>
<dbReference type="SUPFAM" id="SSF56519">
    <property type="entry name" value="Penicillin binding protein dimerisation domain"/>
    <property type="match status" value="1"/>
</dbReference>
<feature type="region of interest" description="Disordered" evidence="7">
    <location>
        <begin position="722"/>
        <end position="755"/>
    </location>
</feature>
<feature type="transmembrane region" description="Helical" evidence="8">
    <location>
        <begin position="12"/>
        <end position="31"/>
    </location>
</feature>
<evidence type="ECO:0000256" key="8">
    <source>
        <dbReference type="SAM" id="Phobius"/>
    </source>
</evidence>
<organism evidence="10 11">
    <name type="scientific">Oceanobacillus indicireducens</name>
    <dbReference type="NCBI Taxonomy" id="1004261"/>
    <lineage>
        <taxon>Bacteria</taxon>
        <taxon>Bacillati</taxon>
        <taxon>Bacillota</taxon>
        <taxon>Bacilli</taxon>
        <taxon>Bacillales</taxon>
        <taxon>Bacillaceae</taxon>
        <taxon>Oceanobacillus</taxon>
    </lineage>
</organism>
<keyword evidence="5 8" id="KW-0472">Membrane</keyword>
<sequence length="755" mass="84227">MRKNKTTHMMAGILIIFFVAIFIVLTGRFIYIQATGEVNNISLEEWAKQKRTSSYTLPAERGKILDKNGMILAYDRPTYRVFAILDDAYSEDPEKPRHVVDVDKTAEALAPILDVEASDIRNSLQAGLDADPPRFQVEFGNAGRQLSQKQKEEIEELKLPGIYFDEEAMRFYPNGVFASHIIGFARETEFEDENGEIKSEISGVTGMEKQMDDLLRGKNGYISYQRDLYNSKLLNPNEVIKEPEDGNDVYLTLDQKIQTLLDEAMSTVESSYSPERMTAVVMHAKTGEVLAMSSRPSYNPNNPEDVQNWYNDVISTPIEPGSTVKMFTWAAAIEEGVYNGDETYLSGTYNVNEKIIPIRDVNEGKGWGTITFDEGFERSSNVAASKLVWEKLGTEKFLDYLHAFDMDKTTEIDLPGEITGEILYNWPREKLTTSFGQGSTVTPIQMMKAATAIANDGKMVKPYVINKIVDPSTSEVIDQNEPEVVSEPISPETAEQVRGLLQRVVEGKNGTGRQFRLEDYSIGGKTGTAQIPSADGGGYLRGRENMIFSFLGMAPIEDPELVMFVSVQQPKLEADEHGSQPVSFIVKSVMENSLHYLNIDPDGEDIEEIERVEIPELTGKNPEKIAAQLEEKGFNVTTVGSGKQVVQANVTAGEKILPTKHIILVTDEPAMPDIMGWSQRQVVELADMLDLQLESFGNGYVVMQSVEPGTSLREGSYLGIELLPPGEEREEVQEDESADDEQAEETDVEQEETNE</sequence>
<evidence type="ECO:0000256" key="2">
    <source>
        <dbReference type="ARBA" id="ARBA00004752"/>
    </source>
</evidence>